<evidence type="ECO:0000313" key="3">
    <source>
        <dbReference type="Proteomes" id="UP000266841"/>
    </source>
</evidence>
<keyword evidence="1" id="KW-0812">Transmembrane</keyword>
<keyword evidence="1" id="KW-1133">Transmembrane helix</keyword>
<comment type="caution">
    <text evidence="2">The sequence shown here is derived from an EMBL/GenBank/DDBJ whole genome shotgun (WGS) entry which is preliminary data.</text>
</comment>
<dbReference type="AlphaFoldDB" id="K0S5W6"/>
<feature type="transmembrane region" description="Helical" evidence="1">
    <location>
        <begin position="83"/>
        <end position="101"/>
    </location>
</feature>
<evidence type="ECO:0000313" key="2">
    <source>
        <dbReference type="EMBL" id="EJK60640.1"/>
    </source>
</evidence>
<dbReference type="OrthoDB" id="46634at2759"/>
<gene>
    <name evidence="2" type="ORF">THAOC_18967</name>
</gene>
<name>K0S5W6_THAOC</name>
<keyword evidence="3" id="KW-1185">Reference proteome</keyword>
<protein>
    <submittedName>
        <fullName evidence="2">Uncharacterized protein</fullName>
    </submittedName>
</protein>
<accession>K0S5W6</accession>
<dbReference type="EMBL" id="AGNL01020828">
    <property type="protein sequence ID" value="EJK60640.1"/>
    <property type="molecule type" value="Genomic_DNA"/>
</dbReference>
<reference evidence="2 3" key="1">
    <citation type="journal article" date="2012" name="Genome Biol.">
        <title>Genome and low-iron response of an oceanic diatom adapted to chronic iron limitation.</title>
        <authorList>
            <person name="Lommer M."/>
            <person name="Specht M."/>
            <person name="Roy A.S."/>
            <person name="Kraemer L."/>
            <person name="Andreson R."/>
            <person name="Gutowska M.A."/>
            <person name="Wolf J."/>
            <person name="Bergner S.V."/>
            <person name="Schilhabel M.B."/>
            <person name="Klostermeier U.C."/>
            <person name="Beiko R.G."/>
            <person name="Rosenstiel P."/>
            <person name="Hippler M."/>
            <person name="Laroche J."/>
        </authorList>
    </citation>
    <scope>NUCLEOTIDE SEQUENCE [LARGE SCALE GENOMIC DNA]</scope>
    <source>
        <strain evidence="2 3">CCMP1005</strain>
    </source>
</reference>
<keyword evidence="1" id="KW-0472">Membrane</keyword>
<dbReference type="Proteomes" id="UP000266841">
    <property type="component" value="Unassembled WGS sequence"/>
</dbReference>
<feature type="transmembrane region" description="Helical" evidence="1">
    <location>
        <begin position="121"/>
        <end position="140"/>
    </location>
</feature>
<evidence type="ECO:0000256" key="1">
    <source>
        <dbReference type="SAM" id="Phobius"/>
    </source>
</evidence>
<feature type="non-terminal residue" evidence="2">
    <location>
        <position position="1"/>
    </location>
</feature>
<organism evidence="2 3">
    <name type="scientific">Thalassiosira oceanica</name>
    <name type="common">Marine diatom</name>
    <dbReference type="NCBI Taxonomy" id="159749"/>
    <lineage>
        <taxon>Eukaryota</taxon>
        <taxon>Sar</taxon>
        <taxon>Stramenopiles</taxon>
        <taxon>Ochrophyta</taxon>
        <taxon>Bacillariophyta</taxon>
        <taxon>Coscinodiscophyceae</taxon>
        <taxon>Thalassiosirophycidae</taxon>
        <taxon>Thalassiosirales</taxon>
        <taxon>Thalassiosiraceae</taxon>
        <taxon>Thalassiosira</taxon>
    </lineage>
</organism>
<sequence length="214" mass="23502">SRRLAEVDYGDDPYAKGKGYVGYNKVAEYHWDYGDLPLTLLAIGYVFNQIFRVFVEWRAIATAKLDIRRSLVPYNVEMLIHRYGEWMLLMIGEGILSLLIVETTPTLSHYIITTCGSVASSYAYTYLIQILSLSLIPFGVSYKVLLQNEFAAAQNAVKGYDGASRLLAAAPKVAPETAATLFSGGLTATLVALELLTLTVSNSKSVSFLCTPPI</sequence>
<proteinExistence type="predicted"/>
<feature type="transmembrane region" description="Helical" evidence="1">
    <location>
        <begin position="36"/>
        <end position="55"/>
    </location>
</feature>